<feature type="compositionally biased region" description="Low complexity" evidence="1">
    <location>
        <begin position="562"/>
        <end position="575"/>
    </location>
</feature>
<feature type="compositionally biased region" description="Low complexity" evidence="1">
    <location>
        <begin position="289"/>
        <end position="304"/>
    </location>
</feature>
<name>A0ABP0U536_9BRYO</name>
<feature type="region of interest" description="Disordered" evidence="1">
    <location>
        <begin position="398"/>
        <end position="447"/>
    </location>
</feature>
<keyword evidence="4" id="KW-1185">Reference proteome</keyword>
<dbReference type="EMBL" id="OZ019911">
    <property type="protein sequence ID" value="CAK9212250.1"/>
    <property type="molecule type" value="Genomic_DNA"/>
</dbReference>
<proteinExistence type="predicted"/>
<feature type="region of interest" description="Disordered" evidence="1">
    <location>
        <begin position="556"/>
        <end position="586"/>
    </location>
</feature>
<protein>
    <recommendedName>
        <fullName evidence="2">Senescence domain-containing protein</fullName>
    </recommendedName>
</protein>
<feature type="region of interest" description="Disordered" evidence="1">
    <location>
        <begin position="289"/>
        <end position="312"/>
    </location>
</feature>
<evidence type="ECO:0000313" key="3">
    <source>
        <dbReference type="EMBL" id="CAK9212250.1"/>
    </source>
</evidence>
<feature type="compositionally biased region" description="Low complexity" evidence="1">
    <location>
        <begin position="398"/>
        <end position="425"/>
    </location>
</feature>
<evidence type="ECO:0000313" key="4">
    <source>
        <dbReference type="Proteomes" id="UP001497512"/>
    </source>
</evidence>
<gene>
    <name evidence="3" type="ORF">CSSPTR1EN2_LOCUS11142</name>
</gene>
<reference evidence="3" key="1">
    <citation type="submission" date="2024-02" db="EMBL/GenBank/DDBJ databases">
        <authorList>
            <consortium name="ELIXIR-Norway"/>
            <consortium name="Elixir Norway"/>
        </authorList>
    </citation>
    <scope>NUCLEOTIDE SEQUENCE</scope>
</reference>
<feature type="domain" description="Senescence" evidence="2">
    <location>
        <begin position="184"/>
        <end position="389"/>
    </location>
</feature>
<dbReference type="PANTHER" id="PTHR21068:SF49">
    <property type="entry name" value="SENESCENCE DOMAIN-CONTAINING PROTEIN"/>
    <property type="match status" value="1"/>
</dbReference>
<evidence type="ECO:0000256" key="1">
    <source>
        <dbReference type="SAM" id="MobiDB-lite"/>
    </source>
</evidence>
<dbReference type="Proteomes" id="UP001497512">
    <property type="component" value="Chromosome 19"/>
</dbReference>
<accession>A0ABP0U536</accession>
<sequence>MGGGFDDVKEEGIMTFSWLHHHVNGEVINNPDHMGSEVELVKRVSGAQLFLVDVEESVLMQCGEFSLRLLKQTHSPLAAVLASVGEVQWPVGKDAPILKVWNRRYTFALPGLVYGLSFPDSTPPAVLQQLESVMDQYCTFEIHQVAAHEQQNMNIATNVKIGQRVAGDAAIIGKYWTAVAPDVQTTSATIARQICSTSSIVADSILMGGDWVSLSIQQAGGAAAYVMKSKGVGDQLQNPRILKRIQQARRMSAVAKLMSKTLLKGAIRVSAHVATGLGLDHHQANANTTSTIRTSTSTGSAAAAAGGGGSRKHPSVAVASVDAFAKVVEAVETAGKSVYAATKAVGTDLVQQRFGTDAGELVQDGFGVVGNAIDTAWTLNKLGLKMLFQVTAASTMLSSTSTTTKSSTTKSSAARSRSTSTTTTTIDHHNVQKQQQQRPPAAASVDHDLQCPYTNSTAISDQQATLGISQQQTTLQDSQNHDQLQDQEMVDAQCFNLFPSEYLHHQRSSQHATAPASTQKMPQTQIFLGPAAATIQQQQPASVGINSFAPSPAAAVESYYTSSSAQSPDSLQSNSAFEQYKPLFQK</sequence>
<evidence type="ECO:0000259" key="2">
    <source>
        <dbReference type="Pfam" id="PF06911"/>
    </source>
</evidence>
<organism evidence="3 4">
    <name type="scientific">Sphagnum troendelagicum</name>
    <dbReference type="NCBI Taxonomy" id="128251"/>
    <lineage>
        <taxon>Eukaryota</taxon>
        <taxon>Viridiplantae</taxon>
        <taxon>Streptophyta</taxon>
        <taxon>Embryophyta</taxon>
        <taxon>Bryophyta</taxon>
        <taxon>Sphagnophytina</taxon>
        <taxon>Sphagnopsida</taxon>
        <taxon>Sphagnales</taxon>
        <taxon>Sphagnaceae</taxon>
        <taxon>Sphagnum</taxon>
    </lineage>
</organism>
<dbReference type="InterPro" id="IPR009686">
    <property type="entry name" value="Senescence/spartin_C"/>
</dbReference>
<dbReference type="PANTHER" id="PTHR21068">
    <property type="entry name" value="SPARTIN"/>
    <property type="match status" value="1"/>
</dbReference>
<dbReference type="Pfam" id="PF06911">
    <property type="entry name" value="Senescence"/>
    <property type="match status" value="1"/>
</dbReference>
<dbReference type="InterPro" id="IPR045036">
    <property type="entry name" value="Spartin-like"/>
</dbReference>